<keyword evidence="3" id="KW-1185">Reference proteome</keyword>
<keyword evidence="1" id="KW-0812">Transmembrane</keyword>
<accession>A0ABU6MI88</accession>
<proteinExistence type="predicted"/>
<protein>
    <submittedName>
        <fullName evidence="2">Transposase</fullName>
    </submittedName>
</protein>
<keyword evidence="1" id="KW-1133">Transmembrane helix</keyword>
<dbReference type="RefSeq" id="WP_232317543.1">
    <property type="nucleotide sequence ID" value="NZ_JARMAB010000019.1"/>
</dbReference>
<organism evidence="2 3">
    <name type="scientific">Heyndrickxia acidicola</name>
    <dbReference type="NCBI Taxonomy" id="209389"/>
    <lineage>
        <taxon>Bacteria</taxon>
        <taxon>Bacillati</taxon>
        <taxon>Bacillota</taxon>
        <taxon>Bacilli</taxon>
        <taxon>Bacillales</taxon>
        <taxon>Bacillaceae</taxon>
        <taxon>Heyndrickxia</taxon>
    </lineage>
</organism>
<gene>
    <name evidence="2" type="ORF">P4T90_13225</name>
</gene>
<name>A0ABU6MI88_9BACI</name>
<dbReference type="EMBL" id="JARMAB010000019">
    <property type="protein sequence ID" value="MED1204014.1"/>
    <property type="molecule type" value="Genomic_DNA"/>
</dbReference>
<comment type="caution">
    <text evidence="2">The sequence shown here is derived from an EMBL/GenBank/DDBJ whole genome shotgun (WGS) entry which is preliminary data.</text>
</comment>
<reference evidence="2 3" key="1">
    <citation type="submission" date="2023-03" db="EMBL/GenBank/DDBJ databases">
        <title>Bacillus Genome Sequencing.</title>
        <authorList>
            <person name="Dunlap C."/>
        </authorList>
    </citation>
    <scope>NUCLEOTIDE SEQUENCE [LARGE SCALE GENOMIC DNA]</scope>
    <source>
        <strain evidence="2 3">B-23453</strain>
    </source>
</reference>
<dbReference type="Proteomes" id="UP001341444">
    <property type="component" value="Unassembled WGS sequence"/>
</dbReference>
<feature type="transmembrane region" description="Helical" evidence="1">
    <location>
        <begin position="45"/>
        <end position="65"/>
    </location>
</feature>
<evidence type="ECO:0000256" key="1">
    <source>
        <dbReference type="SAM" id="Phobius"/>
    </source>
</evidence>
<evidence type="ECO:0000313" key="2">
    <source>
        <dbReference type="EMBL" id="MED1204014.1"/>
    </source>
</evidence>
<sequence>MRIFNGLAILAALAFGNISSAYIYEIIQHHQVFMTKIHAIFLNPWFLGSGVYLGFFAMYLLYRLFLLQKSTGEHRG</sequence>
<evidence type="ECO:0000313" key="3">
    <source>
        <dbReference type="Proteomes" id="UP001341444"/>
    </source>
</evidence>
<keyword evidence="1" id="KW-0472">Membrane</keyword>